<reference evidence="7 8" key="1">
    <citation type="submission" date="2018-01" db="EMBL/GenBank/DDBJ databases">
        <title>Whole genome analyses suggest that Burkholderia sensu lato contains two further novel genera in the rhizoxinica-symbiotica group Mycetohabitans gen. nov., and Trinickia gen. nov.: implications for the evolution of diazotrophy and nodulation in the Burkholderiaceae.</title>
        <authorList>
            <person name="Estrada-de los Santos P."/>
            <person name="Palmer M."/>
            <person name="Chavez-Ramirez B."/>
            <person name="Beukes C."/>
            <person name="Steenkamp E.T."/>
            <person name="Hirsch A.M."/>
            <person name="Manyaka P."/>
            <person name="Maluk M."/>
            <person name="Lafos M."/>
            <person name="Crook M."/>
            <person name="Gross E."/>
            <person name="Simon M.F."/>
            <person name="Bueno dos Reis Junior F."/>
            <person name="Poole P.S."/>
            <person name="Venter S.N."/>
            <person name="James E.K."/>
        </authorList>
    </citation>
    <scope>NUCLEOTIDE SEQUENCE [LARGE SCALE GENOMIC DNA]</scope>
    <source>
        <strain evidence="7 8">JPY 581</strain>
    </source>
</reference>
<keyword evidence="3 5" id="KW-0732">Signal</keyword>
<keyword evidence="8" id="KW-1185">Reference proteome</keyword>
<evidence type="ECO:0000256" key="1">
    <source>
        <dbReference type="ARBA" id="ARBA00010062"/>
    </source>
</evidence>
<evidence type="ECO:0000256" key="5">
    <source>
        <dbReference type="SAM" id="SignalP"/>
    </source>
</evidence>
<dbReference type="GO" id="GO:0006865">
    <property type="term" value="P:amino acid transport"/>
    <property type="evidence" value="ECO:0007669"/>
    <property type="project" value="UniProtKB-KW"/>
</dbReference>
<comment type="similarity">
    <text evidence="1">Belongs to the leucine-binding protein family.</text>
</comment>
<evidence type="ECO:0000313" key="8">
    <source>
        <dbReference type="Proteomes" id="UP000235777"/>
    </source>
</evidence>
<name>A0A2N7X245_9BURK</name>
<dbReference type="STRING" id="863227.GCA_000373005_00545"/>
<dbReference type="PANTHER" id="PTHR47151:SF2">
    <property type="entry name" value="AMINO ACID BINDING PROTEIN"/>
    <property type="match status" value="1"/>
</dbReference>
<evidence type="ECO:0000313" key="7">
    <source>
        <dbReference type="EMBL" id="PMS35707.1"/>
    </source>
</evidence>
<dbReference type="Pfam" id="PF13458">
    <property type="entry name" value="Peripla_BP_6"/>
    <property type="match status" value="1"/>
</dbReference>
<feature type="signal peptide" evidence="5">
    <location>
        <begin position="1"/>
        <end position="27"/>
    </location>
</feature>
<dbReference type="Proteomes" id="UP000235777">
    <property type="component" value="Unassembled WGS sequence"/>
</dbReference>
<dbReference type="PANTHER" id="PTHR47151">
    <property type="entry name" value="LEU/ILE/VAL-BINDING ABC TRANSPORTER SUBUNIT"/>
    <property type="match status" value="1"/>
</dbReference>
<comment type="caution">
    <text evidence="7">The sequence shown here is derived from an EMBL/GenBank/DDBJ whole genome shotgun (WGS) entry which is preliminary data.</text>
</comment>
<gene>
    <name evidence="7" type="ORF">C0Z20_16635</name>
</gene>
<evidence type="ECO:0000256" key="4">
    <source>
        <dbReference type="ARBA" id="ARBA00022970"/>
    </source>
</evidence>
<feature type="chain" id="PRO_5014717882" evidence="5">
    <location>
        <begin position="28"/>
        <end position="382"/>
    </location>
</feature>
<feature type="domain" description="Leucine-binding protein" evidence="6">
    <location>
        <begin position="30"/>
        <end position="371"/>
    </location>
</feature>
<dbReference type="InterPro" id="IPR028082">
    <property type="entry name" value="Peripla_BP_I"/>
</dbReference>
<accession>A0A2N7X245</accession>
<sequence length="382" mass="40247">MRIAKTIAPIAVAVGTLLAAVPLTASADMTVKIGFAAPLTGPNANYGADLKNGVQMALDDAKAQGIKINGQTVDFQLVSEDDQADPRTGTQVAQKLVDEGVNVVIGHFNSGTTIPASVIYEKAGIPDIDPAATNPTISGRGFKNMFMVISNDAQNAGTAGTYAVEVTKAKRIAIIDDRTAFGQGEADEFAKAVKKAGGNIVGREYTTNSATDFKTQLTSLKGKNPDLIFVGALNPQAAGIMKQMRQLGMKAQYVGGGGVKDVDFIKLAGDDAENAEAWEYGRPLDSTPVGKTFADNFKKKFGVDVLSYAPFGYDATWTAIKAMQAANSAKPDDYRAKLKDISFDGITGHIAFNPDGSLKGASSTMYQVKNGQWVTVVTKSAE</sequence>
<dbReference type="Gene3D" id="3.40.50.2300">
    <property type="match status" value="2"/>
</dbReference>
<organism evidence="7 8">
    <name type="scientific">Trinickia symbiotica</name>
    <dbReference type="NCBI Taxonomy" id="863227"/>
    <lineage>
        <taxon>Bacteria</taxon>
        <taxon>Pseudomonadati</taxon>
        <taxon>Pseudomonadota</taxon>
        <taxon>Betaproteobacteria</taxon>
        <taxon>Burkholderiales</taxon>
        <taxon>Burkholderiaceae</taxon>
        <taxon>Trinickia</taxon>
    </lineage>
</organism>
<proteinExistence type="inferred from homology"/>
<dbReference type="InterPro" id="IPR000709">
    <property type="entry name" value="Leu_Ile_Val-bd"/>
</dbReference>
<keyword evidence="4" id="KW-0029">Amino-acid transport</keyword>
<evidence type="ECO:0000256" key="3">
    <source>
        <dbReference type="ARBA" id="ARBA00022729"/>
    </source>
</evidence>
<dbReference type="SUPFAM" id="SSF53822">
    <property type="entry name" value="Periplasmic binding protein-like I"/>
    <property type="match status" value="1"/>
</dbReference>
<dbReference type="RefSeq" id="WP_026229366.1">
    <property type="nucleotide sequence ID" value="NZ_KB890164.1"/>
</dbReference>
<keyword evidence="2" id="KW-0813">Transport</keyword>
<dbReference type="CDD" id="cd06342">
    <property type="entry name" value="PBP1_ABC_LIVBP-like"/>
    <property type="match status" value="1"/>
</dbReference>
<dbReference type="AlphaFoldDB" id="A0A2N7X245"/>
<evidence type="ECO:0000256" key="2">
    <source>
        <dbReference type="ARBA" id="ARBA00022448"/>
    </source>
</evidence>
<dbReference type="InterPro" id="IPR028081">
    <property type="entry name" value="Leu-bd"/>
</dbReference>
<dbReference type="EMBL" id="PNYC01000010">
    <property type="protein sequence ID" value="PMS35707.1"/>
    <property type="molecule type" value="Genomic_DNA"/>
</dbReference>
<dbReference type="OrthoDB" id="5469508at2"/>
<protein>
    <submittedName>
        <fullName evidence="7">Branched-chain amino acid ABC transporter substrate-binding protein</fullName>
    </submittedName>
</protein>
<evidence type="ECO:0000259" key="6">
    <source>
        <dbReference type="Pfam" id="PF13458"/>
    </source>
</evidence>
<dbReference type="PRINTS" id="PR00337">
    <property type="entry name" value="LEUILEVALBP"/>
</dbReference>